<dbReference type="KEGG" id="age:AA314_01086"/>
<protein>
    <submittedName>
        <fullName evidence="2">Uncharacterized protein</fullName>
    </submittedName>
</protein>
<dbReference type="AlphaFoldDB" id="A0AAC8TB08"/>
<feature type="compositionally biased region" description="Low complexity" evidence="1">
    <location>
        <begin position="295"/>
        <end position="311"/>
    </location>
</feature>
<reference evidence="2 3" key="1">
    <citation type="submission" date="2015-05" db="EMBL/GenBank/DDBJ databases">
        <title>Genome assembly of Archangium gephyra DSM 2261.</title>
        <authorList>
            <person name="Sharma G."/>
            <person name="Subramanian S."/>
        </authorList>
    </citation>
    <scope>NUCLEOTIDE SEQUENCE [LARGE SCALE GENOMIC DNA]</scope>
    <source>
        <strain evidence="2 3">DSM 2261</strain>
    </source>
</reference>
<feature type="compositionally biased region" description="Low complexity" evidence="1">
    <location>
        <begin position="419"/>
        <end position="429"/>
    </location>
</feature>
<proteinExistence type="predicted"/>
<dbReference type="Proteomes" id="UP000035579">
    <property type="component" value="Chromosome"/>
</dbReference>
<organism evidence="2 3">
    <name type="scientific">Archangium gephyra</name>
    <dbReference type="NCBI Taxonomy" id="48"/>
    <lineage>
        <taxon>Bacteria</taxon>
        <taxon>Pseudomonadati</taxon>
        <taxon>Myxococcota</taxon>
        <taxon>Myxococcia</taxon>
        <taxon>Myxococcales</taxon>
        <taxon>Cystobacterineae</taxon>
        <taxon>Archangiaceae</taxon>
        <taxon>Archangium</taxon>
    </lineage>
</organism>
<evidence type="ECO:0000313" key="2">
    <source>
        <dbReference type="EMBL" id="AKI99459.1"/>
    </source>
</evidence>
<accession>A0AAC8TB08</accession>
<dbReference type="EMBL" id="CP011509">
    <property type="protein sequence ID" value="AKI99459.1"/>
    <property type="molecule type" value="Genomic_DNA"/>
</dbReference>
<sequence length="495" mass="51933">MGNHLSAQQVCNGHAPSGGRSGRVHRARAVVAVQQLCHRDRDRVRRDASPLGSGGVAAGPLRSNCRMVSAAPGEAVMTALGSPFTAAAAKVAPFRRRSETDMRPPLHVSTTASLLWFIPMRLTSTQRTRFTPSKLTRVRCSSWTSNRVPRLSKAIHAPENPSIPLTHRTAGVALDGIAWVSEAPSRPRAMARIVSPATFSRSGYTMRELPLTGPGSGGASIVTLTSHAVRNVAARARVFQSTAGTSSDGWASEVTRARSCSQASPANPTAARVTLTVNSERMVRQPTAHVLQSRATASGSSSPHAAPAQAAPELAAGSLRGRLHERAAVHPWGVCLDVLPPAHRGVRGRARGRCRVRRGFVSGLDAVLCVGVLRVHGGPATHLALRDSRLSGDAGRGRVLAHGTPRADVRAPGARHPPVRTGTPAAAPGPRGPLGGGYRSPHPGPSQLAALPRALTVSRPHLTHRVPPGAQVWEIHDGGHASPSDSRTICAGPIR</sequence>
<gene>
    <name evidence="2" type="ORF">AA314_01086</name>
</gene>
<feature type="region of interest" description="Disordered" evidence="1">
    <location>
        <begin position="292"/>
        <end position="311"/>
    </location>
</feature>
<evidence type="ECO:0000256" key="1">
    <source>
        <dbReference type="SAM" id="MobiDB-lite"/>
    </source>
</evidence>
<name>A0AAC8TB08_9BACT</name>
<evidence type="ECO:0000313" key="3">
    <source>
        <dbReference type="Proteomes" id="UP000035579"/>
    </source>
</evidence>
<feature type="region of interest" description="Disordered" evidence="1">
    <location>
        <begin position="394"/>
        <end position="448"/>
    </location>
</feature>
<feature type="region of interest" description="Disordered" evidence="1">
    <location>
        <begin position="1"/>
        <end position="24"/>
    </location>
</feature>
<feature type="compositionally biased region" description="Polar residues" evidence="1">
    <location>
        <begin position="1"/>
        <end position="11"/>
    </location>
</feature>